<dbReference type="InterPro" id="IPR053793">
    <property type="entry name" value="PB1-like"/>
</dbReference>
<dbReference type="AlphaFoldDB" id="A0A6C0QI71"/>
<dbReference type="InterPro" id="IPR044835">
    <property type="entry name" value="ARF_plant"/>
</dbReference>
<gene>
    <name evidence="13" type="primary">ARF</name>
</gene>
<evidence type="ECO:0000259" key="12">
    <source>
        <dbReference type="PROSITE" id="PS51745"/>
    </source>
</evidence>
<comment type="subunit">
    <text evidence="9">Homodimers and heterodimers.</text>
</comment>
<dbReference type="PROSITE" id="PS50863">
    <property type="entry name" value="B3"/>
    <property type="match status" value="1"/>
</dbReference>
<dbReference type="GO" id="GO:0006355">
    <property type="term" value="P:regulation of DNA-templated transcription"/>
    <property type="evidence" value="ECO:0007669"/>
    <property type="project" value="InterPro"/>
</dbReference>
<sequence>MEDLLYKELWKACAGPLVDVPRDGERVFYFPQGHMEQLEASRNQEVDQSIPHFNLKSKILCRVVHTQLLAEQDTDEVYAQITLLPEADQSDPTSPDECKPEPARPTVHSFCKVLTASDTSTHGGFSVLRKHANECLPALDMTQATPTQELSAYDLHRTEWRFKHIFRGQPRRHLLQSGWSVFVSSKRLVAGDAFIFLRGENGELRVGVRRAMRQQTNIPSSVISSHSMHLGVLATAWHAVQTGTFFTVYYKPRTSPAEFIVPYDQYMESVKNNYSIGMRFNMRFEGEEAPEQRFTGTIVGIEERDPKMWPESKWRCLKVRWDETSSIPRPERVSPWKIEPALMPPTINTLPVHRQKRPRSNILPSSPDSSVLTREGPSKMAAADPSSKSAFSRVLQGQELSTLRGTFMDCNESDSCDRPVQWTPSVITDEKANSLSVSQHYGSGYGLDKLSPVSRTVGSSFTDLLSGFGTTNDSGNEFSTPTNGHTNPWSISVSPSNLSLSLLGSGTKTGLQSGEISYQTTRDVRYSAYDDYPLHPNQQHEKWLMPPPLPSYLHTPSHSSDLLTKSVKQTEPVKPQDGNCKIFGVPLAGNRNTSDVNQGLQSQQYLTFDSDSRPEQSKHLKVVNNLATIKEQENDYQSFQSVVTVRDGHMKAHNGSTRSCTKVHKQGIALGRSVDLTKFNNYAELISELDELFEFGGELKSQNKNWLVVYTDDEGDMMLVGDDPWQEFCGMVRKMFIYTREEVQRMNPGTLHSRGDDNSSVAEATDERKVENA</sequence>
<dbReference type="InterPro" id="IPR015300">
    <property type="entry name" value="DNA-bd_pseudobarrel_sf"/>
</dbReference>
<dbReference type="Gene3D" id="2.30.30.1040">
    <property type="match status" value="1"/>
</dbReference>
<feature type="domain" description="TF-B3" evidence="11">
    <location>
        <begin position="110"/>
        <end position="212"/>
    </location>
</feature>
<dbReference type="InterPro" id="IPR010525">
    <property type="entry name" value="ARF_dom"/>
</dbReference>
<dbReference type="EMBL" id="MK386940">
    <property type="protein sequence ID" value="QHZ07974.1"/>
    <property type="molecule type" value="mRNA"/>
</dbReference>
<keyword evidence="3" id="KW-0217">Developmental protein</keyword>
<comment type="function">
    <text evidence="9">Auxin response factors (ARFs) are transcriptional factors that bind specifically to the DNA sequence 5'-TGTCTC-3' found in the auxin-responsive promoter elements (AuxREs).</text>
</comment>
<feature type="compositionally biased region" description="Polar residues" evidence="10">
    <location>
        <begin position="362"/>
        <end position="372"/>
    </location>
</feature>
<reference evidence="13" key="1">
    <citation type="submission" date="2019-01" db="EMBL/GenBank/DDBJ databases">
        <title>Identification of miR390-TAS3-ARF pathway in response to salt stress in Helianthus tuberosus L.</title>
        <authorList>
            <person name="Wen F."/>
        </authorList>
    </citation>
    <scope>NUCLEOTIDE SEQUENCE</scope>
    <source>
        <strain evidence="13">ARF2</strain>
    </source>
</reference>
<dbReference type="GO" id="GO:0005634">
    <property type="term" value="C:nucleus"/>
    <property type="evidence" value="ECO:0007669"/>
    <property type="project" value="UniProtKB-SubCell"/>
</dbReference>
<dbReference type="PANTHER" id="PTHR31384">
    <property type="entry name" value="AUXIN RESPONSE FACTOR 4-RELATED"/>
    <property type="match status" value="1"/>
</dbReference>
<dbReference type="InterPro" id="IPR033389">
    <property type="entry name" value="AUX/IAA_dom"/>
</dbReference>
<evidence type="ECO:0000256" key="3">
    <source>
        <dbReference type="ARBA" id="ARBA00022473"/>
    </source>
</evidence>
<protein>
    <recommendedName>
        <fullName evidence="9">Auxin response factor</fullName>
    </recommendedName>
</protein>
<feature type="region of interest" description="Disordered" evidence="10">
    <location>
        <begin position="347"/>
        <end position="390"/>
    </location>
</feature>
<dbReference type="FunFam" id="2.30.30.1040:FF:000001">
    <property type="entry name" value="Auxin response factor"/>
    <property type="match status" value="1"/>
</dbReference>
<name>A0A6C0QI71_HELTU</name>
<evidence type="ECO:0000256" key="4">
    <source>
        <dbReference type="ARBA" id="ARBA00023015"/>
    </source>
</evidence>
<dbReference type="FunFam" id="3.10.20.90:FF:000047">
    <property type="entry name" value="Auxin response factor"/>
    <property type="match status" value="1"/>
</dbReference>
<evidence type="ECO:0000256" key="1">
    <source>
        <dbReference type="ARBA" id="ARBA00004123"/>
    </source>
</evidence>
<evidence type="ECO:0000256" key="9">
    <source>
        <dbReference type="RuleBase" id="RU004561"/>
    </source>
</evidence>
<dbReference type="SUPFAM" id="SSF101936">
    <property type="entry name" value="DNA-binding pseudobarrel domain"/>
    <property type="match status" value="1"/>
</dbReference>
<dbReference type="Pfam" id="PF06507">
    <property type="entry name" value="ARF_AD"/>
    <property type="match status" value="1"/>
</dbReference>
<evidence type="ECO:0000313" key="13">
    <source>
        <dbReference type="EMBL" id="QHZ07974.1"/>
    </source>
</evidence>
<dbReference type="GO" id="GO:0003677">
    <property type="term" value="F:DNA binding"/>
    <property type="evidence" value="ECO:0007669"/>
    <property type="project" value="UniProtKB-KW"/>
</dbReference>
<dbReference type="PROSITE" id="PS51745">
    <property type="entry name" value="PB1"/>
    <property type="match status" value="1"/>
</dbReference>
<keyword evidence="5 9" id="KW-0238">DNA-binding</keyword>
<evidence type="ECO:0000256" key="10">
    <source>
        <dbReference type="SAM" id="MobiDB-lite"/>
    </source>
</evidence>
<keyword evidence="8 9" id="KW-0927">Auxin signaling pathway</keyword>
<organism evidence="13">
    <name type="scientific">Helianthus tuberosus</name>
    <name type="common">Jerusalem artichoke</name>
    <name type="synonym">Helianthus tomentosus</name>
    <dbReference type="NCBI Taxonomy" id="4233"/>
    <lineage>
        <taxon>Eukaryota</taxon>
        <taxon>Viridiplantae</taxon>
        <taxon>Streptophyta</taxon>
        <taxon>Embryophyta</taxon>
        <taxon>Tracheophyta</taxon>
        <taxon>Spermatophyta</taxon>
        <taxon>Magnoliopsida</taxon>
        <taxon>eudicotyledons</taxon>
        <taxon>Gunneridae</taxon>
        <taxon>Pentapetalae</taxon>
        <taxon>asterids</taxon>
        <taxon>campanulids</taxon>
        <taxon>Asterales</taxon>
        <taxon>Asteraceae</taxon>
        <taxon>Asteroideae</taxon>
        <taxon>Heliantheae alliance</taxon>
        <taxon>Heliantheae</taxon>
        <taxon>Helianthus</taxon>
    </lineage>
</organism>
<dbReference type="InterPro" id="IPR003340">
    <property type="entry name" value="B3_DNA-bd"/>
</dbReference>
<dbReference type="Pfam" id="PF02309">
    <property type="entry name" value="AUX_IAA"/>
    <property type="match status" value="1"/>
</dbReference>
<evidence type="ECO:0000256" key="2">
    <source>
        <dbReference type="ARBA" id="ARBA00007853"/>
    </source>
</evidence>
<keyword evidence="4 9" id="KW-0805">Transcription regulation</keyword>
<dbReference type="SUPFAM" id="SSF54277">
    <property type="entry name" value="CAD &amp; PB1 domains"/>
    <property type="match status" value="1"/>
</dbReference>
<evidence type="ECO:0000256" key="8">
    <source>
        <dbReference type="ARBA" id="ARBA00023294"/>
    </source>
</evidence>
<keyword evidence="7 9" id="KW-0539">Nucleus</keyword>
<accession>A0A6C0QI71</accession>
<dbReference type="FunFam" id="2.40.330.10:FF:000001">
    <property type="entry name" value="Auxin response factor"/>
    <property type="match status" value="1"/>
</dbReference>
<evidence type="ECO:0000256" key="6">
    <source>
        <dbReference type="ARBA" id="ARBA00023163"/>
    </source>
</evidence>
<proteinExistence type="evidence at transcript level"/>
<dbReference type="PANTHER" id="PTHR31384:SF79">
    <property type="entry name" value="AUXIN RESPONSE FACTOR 2"/>
    <property type="match status" value="1"/>
</dbReference>
<feature type="region of interest" description="Disordered" evidence="10">
    <location>
        <begin position="747"/>
        <end position="773"/>
    </location>
</feature>
<dbReference type="CDD" id="cd10017">
    <property type="entry name" value="B3_DNA"/>
    <property type="match status" value="1"/>
</dbReference>
<dbReference type="Pfam" id="PF02362">
    <property type="entry name" value="B3"/>
    <property type="match status" value="1"/>
</dbReference>
<evidence type="ECO:0000256" key="5">
    <source>
        <dbReference type="ARBA" id="ARBA00023125"/>
    </source>
</evidence>
<comment type="subcellular location">
    <subcellularLocation>
        <location evidence="1 9">Nucleus</location>
    </subcellularLocation>
</comment>
<feature type="domain" description="PB1" evidence="12">
    <location>
        <begin position="658"/>
        <end position="740"/>
    </location>
</feature>
<dbReference type="Gene3D" id="3.10.20.90">
    <property type="entry name" value="Phosphatidylinositol 3-kinase Catalytic Subunit, Chain A, domain 1"/>
    <property type="match status" value="1"/>
</dbReference>
<dbReference type="GO" id="GO:0009734">
    <property type="term" value="P:auxin-activated signaling pathway"/>
    <property type="evidence" value="ECO:0007669"/>
    <property type="project" value="UniProtKB-KW"/>
</dbReference>
<comment type="similarity">
    <text evidence="2 9">Belongs to the ARF family.</text>
</comment>
<dbReference type="Gene3D" id="2.40.330.10">
    <property type="entry name" value="DNA-binding pseudobarrel domain"/>
    <property type="match status" value="1"/>
</dbReference>
<keyword evidence="6 9" id="KW-0804">Transcription</keyword>
<evidence type="ECO:0000256" key="7">
    <source>
        <dbReference type="ARBA" id="ARBA00023242"/>
    </source>
</evidence>
<dbReference type="SMART" id="SM01019">
    <property type="entry name" value="B3"/>
    <property type="match status" value="1"/>
</dbReference>
<evidence type="ECO:0000259" key="11">
    <source>
        <dbReference type="PROSITE" id="PS50863"/>
    </source>
</evidence>